<protein>
    <submittedName>
        <fullName evidence="2">Granulocyte colony-stimulating factor-like</fullName>
    </submittedName>
</protein>
<dbReference type="OrthoDB" id="8841348at2759"/>
<dbReference type="EMBL" id="QNUK01001100">
    <property type="protein sequence ID" value="KAF5887465.1"/>
    <property type="molecule type" value="Genomic_DNA"/>
</dbReference>
<gene>
    <name evidence="2" type="ORF">DAT39_022265</name>
</gene>
<proteinExistence type="predicted"/>
<name>A0A8J4U1F7_CLAMG</name>
<dbReference type="PANTHER" id="PTHR10511:SF2">
    <property type="entry name" value="GRANULOCYTE COLONY-STIMULATING FACTOR"/>
    <property type="match status" value="1"/>
</dbReference>
<dbReference type="GO" id="GO:0005125">
    <property type="term" value="F:cytokine activity"/>
    <property type="evidence" value="ECO:0007669"/>
    <property type="project" value="InterPro"/>
</dbReference>
<feature type="chain" id="PRO_5035278684" evidence="1">
    <location>
        <begin position="20"/>
        <end position="142"/>
    </location>
</feature>
<dbReference type="InterPro" id="IPR009079">
    <property type="entry name" value="4_helix_cytokine-like_core"/>
</dbReference>
<organism evidence="2 3">
    <name type="scientific">Clarias magur</name>
    <name type="common">Asian catfish</name>
    <name type="synonym">Macropteronotus magur</name>
    <dbReference type="NCBI Taxonomy" id="1594786"/>
    <lineage>
        <taxon>Eukaryota</taxon>
        <taxon>Metazoa</taxon>
        <taxon>Chordata</taxon>
        <taxon>Craniata</taxon>
        <taxon>Vertebrata</taxon>
        <taxon>Euteleostomi</taxon>
        <taxon>Actinopterygii</taxon>
        <taxon>Neopterygii</taxon>
        <taxon>Teleostei</taxon>
        <taxon>Ostariophysi</taxon>
        <taxon>Siluriformes</taxon>
        <taxon>Clariidae</taxon>
        <taxon>Clarias</taxon>
    </lineage>
</organism>
<keyword evidence="3" id="KW-1185">Reference proteome</keyword>
<dbReference type="InterPro" id="IPR040117">
    <property type="entry name" value="GCSF/MGF"/>
</dbReference>
<evidence type="ECO:0000313" key="2">
    <source>
        <dbReference type="EMBL" id="KAF5887465.1"/>
    </source>
</evidence>
<accession>A0A8J4U1F7</accession>
<dbReference type="AlphaFoldDB" id="A0A8J4U1F7"/>
<dbReference type="GO" id="GO:0045639">
    <property type="term" value="P:positive regulation of myeloid cell differentiation"/>
    <property type="evidence" value="ECO:0007669"/>
    <property type="project" value="InterPro"/>
</dbReference>
<comment type="caution">
    <text evidence="2">The sequence shown here is derived from an EMBL/GenBank/DDBJ whole genome shotgun (WGS) entry which is preliminary data.</text>
</comment>
<sequence>MTPLLALLLHCSLVLVSFSSPIKPASSPNSNFKSNVQDAQSLANKMLKNIPAVHKSCVRKTFTNDPVSLEYIRTTLAIPSAPKLAPISETHTLEMNLRRISDGLQLHQRLLQGVKEKMDCSGDLTPLLAEISELNTHINKMK</sequence>
<dbReference type="SUPFAM" id="SSF47266">
    <property type="entry name" value="4-helical cytokines"/>
    <property type="match status" value="1"/>
</dbReference>
<dbReference type="Proteomes" id="UP000727407">
    <property type="component" value="Unassembled WGS sequence"/>
</dbReference>
<evidence type="ECO:0000313" key="3">
    <source>
        <dbReference type="Proteomes" id="UP000727407"/>
    </source>
</evidence>
<dbReference type="Gene3D" id="1.20.1250.10">
    <property type="match status" value="1"/>
</dbReference>
<reference evidence="2" key="1">
    <citation type="submission" date="2020-07" db="EMBL/GenBank/DDBJ databases">
        <title>Clarias magur genome sequencing, assembly and annotation.</title>
        <authorList>
            <person name="Kushwaha B."/>
            <person name="Kumar R."/>
            <person name="Das P."/>
            <person name="Joshi C.G."/>
            <person name="Kumar D."/>
            <person name="Nagpure N.S."/>
            <person name="Pandey M."/>
            <person name="Agarwal S."/>
            <person name="Srivastava S."/>
            <person name="Singh M."/>
            <person name="Sahoo L."/>
            <person name="Jayasankar P."/>
            <person name="Meher P.K."/>
            <person name="Koringa P.G."/>
            <person name="Iquebal M.A."/>
            <person name="Das S.P."/>
            <person name="Bit A."/>
            <person name="Patnaik S."/>
            <person name="Patel N."/>
            <person name="Shah T.M."/>
            <person name="Hinsu A."/>
            <person name="Jena J.K."/>
        </authorList>
    </citation>
    <scope>NUCLEOTIDE SEQUENCE</scope>
    <source>
        <strain evidence="2">CIFAMagur01</strain>
        <tissue evidence="2">Testis</tissue>
    </source>
</reference>
<keyword evidence="1" id="KW-0732">Signal</keyword>
<dbReference type="PANTHER" id="PTHR10511">
    <property type="entry name" value="GRANULOCYTE COLONY-STIMULATING FACTOR"/>
    <property type="match status" value="1"/>
</dbReference>
<evidence type="ECO:0000256" key="1">
    <source>
        <dbReference type="SAM" id="SignalP"/>
    </source>
</evidence>
<feature type="signal peptide" evidence="1">
    <location>
        <begin position="1"/>
        <end position="19"/>
    </location>
</feature>